<keyword evidence="2" id="KW-1185">Reference proteome</keyword>
<dbReference type="RefSeq" id="WP_182684930.1">
    <property type="nucleotide sequence ID" value="NZ_JACHTF010000002.1"/>
</dbReference>
<sequence>MRHGSLLTLVELYEVANNALVAQRRRVWNAIEAVEPGLAEELLQLFSTSDAASLWLLKASGANQPCPAKAIAEGSAAELRERVLRTLHGSAA</sequence>
<proteinExistence type="predicted"/>
<dbReference type="Proteomes" id="UP000523196">
    <property type="component" value="Unassembled WGS sequence"/>
</dbReference>
<evidence type="ECO:0008006" key="3">
    <source>
        <dbReference type="Google" id="ProtNLM"/>
    </source>
</evidence>
<evidence type="ECO:0000313" key="2">
    <source>
        <dbReference type="Proteomes" id="UP000523196"/>
    </source>
</evidence>
<dbReference type="AlphaFoldDB" id="A0A7W3Y4X9"/>
<protein>
    <recommendedName>
        <fullName evidence="3">DUF2384 domain-containing protein</fullName>
    </recommendedName>
</protein>
<evidence type="ECO:0000313" key="1">
    <source>
        <dbReference type="EMBL" id="MBB1059266.1"/>
    </source>
</evidence>
<reference evidence="1 2" key="1">
    <citation type="submission" date="2020-08" db="EMBL/GenBank/DDBJ databases">
        <authorList>
            <person name="Xu S."/>
            <person name="Li A."/>
        </authorList>
    </citation>
    <scope>NUCLEOTIDE SEQUENCE [LARGE SCALE GENOMIC DNA]</scope>
    <source>
        <strain evidence="1 2">119BY6-57</strain>
    </source>
</reference>
<organism evidence="1 2">
    <name type="scientific">Marilutibacter spongiae</name>
    <dbReference type="NCBI Taxonomy" id="2025720"/>
    <lineage>
        <taxon>Bacteria</taxon>
        <taxon>Pseudomonadati</taxon>
        <taxon>Pseudomonadota</taxon>
        <taxon>Gammaproteobacteria</taxon>
        <taxon>Lysobacterales</taxon>
        <taxon>Lysobacteraceae</taxon>
        <taxon>Marilutibacter</taxon>
    </lineage>
</organism>
<gene>
    <name evidence="1" type="ORF">H4F98_01625</name>
</gene>
<name>A0A7W3Y4X9_9GAMM</name>
<dbReference type="EMBL" id="JACHTF010000002">
    <property type="protein sequence ID" value="MBB1059266.1"/>
    <property type="molecule type" value="Genomic_DNA"/>
</dbReference>
<comment type="caution">
    <text evidence="1">The sequence shown here is derived from an EMBL/GenBank/DDBJ whole genome shotgun (WGS) entry which is preliminary data.</text>
</comment>
<accession>A0A7W3Y4X9</accession>